<dbReference type="Proteomes" id="UP000681722">
    <property type="component" value="Unassembled WGS sequence"/>
</dbReference>
<reference evidence="1" key="1">
    <citation type="submission" date="2021-02" db="EMBL/GenBank/DDBJ databases">
        <authorList>
            <person name="Nowell W R."/>
        </authorList>
    </citation>
    <scope>NUCLEOTIDE SEQUENCE</scope>
</reference>
<keyword evidence="3" id="KW-1185">Reference proteome</keyword>
<comment type="caution">
    <text evidence="1">The sequence shown here is derived from an EMBL/GenBank/DDBJ whole genome shotgun (WGS) entry which is preliminary data.</text>
</comment>
<proteinExistence type="predicted"/>
<protein>
    <submittedName>
        <fullName evidence="1">Uncharacterized protein</fullName>
    </submittedName>
</protein>
<dbReference type="EMBL" id="CAJOBC010102937">
    <property type="protein sequence ID" value="CAF4482836.1"/>
    <property type="molecule type" value="Genomic_DNA"/>
</dbReference>
<gene>
    <name evidence="1" type="ORF">GPM918_LOCUS42631</name>
    <name evidence="2" type="ORF">SRO942_LOCUS43920</name>
</gene>
<evidence type="ECO:0000313" key="3">
    <source>
        <dbReference type="Proteomes" id="UP000663829"/>
    </source>
</evidence>
<evidence type="ECO:0000313" key="1">
    <source>
        <dbReference type="EMBL" id="CAF1604034.1"/>
    </source>
</evidence>
<organism evidence="1 3">
    <name type="scientific">Didymodactylos carnosus</name>
    <dbReference type="NCBI Taxonomy" id="1234261"/>
    <lineage>
        <taxon>Eukaryota</taxon>
        <taxon>Metazoa</taxon>
        <taxon>Spiralia</taxon>
        <taxon>Gnathifera</taxon>
        <taxon>Rotifera</taxon>
        <taxon>Eurotatoria</taxon>
        <taxon>Bdelloidea</taxon>
        <taxon>Philodinida</taxon>
        <taxon>Philodinidae</taxon>
        <taxon>Didymodactylos</taxon>
    </lineage>
</organism>
<feature type="non-terminal residue" evidence="1">
    <location>
        <position position="11"/>
    </location>
</feature>
<evidence type="ECO:0000313" key="2">
    <source>
        <dbReference type="EMBL" id="CAF4482836.1"/>
    </source>
</evidence>
<dbReference type="EMBL" id="CAJNOQ010036420">
    <property type="protein sequence ID" value="CAF1604034.1"/>
    <property type="molecule type" value="Genomic_DNA"/>
</dbReference>
<accession>A0A816B0E6</accession>
<name>A0A816B0E6_9BILA</name>
<sequence length="11" mass="1229">MGVRLHLDSSD</sequence>
<dbReference type="Proteomes" id="UP000663829">
    <property type="component" value="Unassembled WGS sequence"/>
</dbReference>